<comment type="caution">
    <text evidence="6">The sequence shown here is derived from an EMBL/GenBank/DDBJ whole genome shotgun (WGS) entry which is preliminary data.</text>
</comment>
<keyword evidence="1 3" id="KW-0853">WD repeat</keyword>
<evidence type="ECO:0000313" key="6">
    <source>
        <dbReference type="EMBL" id="KAJ3578997.1"/>
    </source>
</evidence>
<dbReference type="Gene3D" id="2.130.10.10">
    <property type="entry name" value="YVTN repeat-like/Quinoprotein amine dehydrogenase"/>
    <property type="match status" value="1"/>
</dbReference>
<dbReference type="InterPro" id="IPR056884">
    <property type="entry name" value="NPHP3-like_N"/>
</dbReference>
<dbReference type="VEuPathDB" id="FungiDB:F4678DRAFT_413747"/>
<dbReference type="Proteomes" id="UP001148614">
    <property type="component" value="Unassembled WGS sequence"/>
</dbReference>
<dbReference type="PROSITE" id="PS00678">
    <property type="entry name" value="WD_REPEATS_1"/>
    <property type="match status" value="2"/>
</dbReference>
<dbReference type="PANTHER" id="PTHR10039:SF14">
    <property type="entry name" value="NACHT DOMAIN-CONTAINING PROTEIN"/>
    <property type="match status" value="1"/>
</dbReference>
<evidence type="ECO:0000256" key="2">
    <source>
        <dbReference type="ARBA" id="ARBA00022737"/>
    </source>
</evidence>
<dbReference type="InterPro" id="IPR015943">
    <property type="entry name" value="WD40/YVTN_repeat-like_dom_sf"/>
</dbReference>
<dbReference type="InterPro" id="IPR020472">
    <property type="entry name" value="WD40_PAC1"/>
</dbReference>
<keyword evidence="7" id="KW-1185">Reference proteome</keyword>
<dbReference type="PANTHER" id="PTHR10039">
    <property type="entry name" value="AMELOGENIN"/>
    <property type="match status" value="1"/>
</dbReference>
<evidence type="ECO:0000259" key="4">
    <source>
        <dbReference type="Pfam" id="PF24809"/>
    </source>
</evidence>
<reference evidence="6" key="1">
    <citation type="submission" date="2022-07" db="EMBL/GenBank/DDBJ databases">
        <title>Genome Sequence of Xylaria arbuscula.</title>
        <authorList>
            <person name="Buettner E."/>
        </authorList>
    </citation>
    <scope>NUCLEOTIDE SEQUENCE</scope>
    <source>
        <strain evidence="6">VT107</strain>
    </source>
</reference>
<dbReference type="Pfam" id="PF24883">
    <property type="entry name" value="NPHP3_N"/>
    <property type="match status" value="1"/>
</dbReference>
<proteinExistence type="predicted"/>
<dbReference type="PRINTS" id="PR00320">
    <property type="entry name" value="GPROTEINBRPT"/>
</dbReference>
<dbReference type="SMART" id="SM00320">
    <property type="entry name" value="WD40"/>
    <property type="match status" value="6"/>
</dbReference>
<feature type="domain" description="Nephrocystin 3-like N-terminal" evidence="5">
    <location>
        <begin position="258"/>
        <end position="423"/>
    </location>
</feature>
<dbReference type="Gene3D" id="3.40.50.300">
    <property type="entry name" value="P-loop containing nucleotide triphosphate hydrolases"/>
    <property type="match status" value="1"/>
</dbReference>
<evidence type="ECO:0000256" key="1">
    <source>
        <dbReference type="ARBA" id="ARBA00022574"/>
    </source>
</evidence>
<feature type="repeat" description="WD" evidence="3">
    <location>
        <begin position="1070"/>
        <end position="1111"/>
    </location>
</feature>
<dbReference type="PROSITE" id="PS50294">
    <property type="entry name" value="WD_REPEATS_REGION"/>
    <property type="match status" value="3"/>
</dbReference>
<organism evidence="6 7">
    <name type="scientific">Xylaria arbuscula</name>
    <dbReference type="NCBI Taxonomy" id="114810"/>
    <lineage>
        <taxon>Eukaryota</taxon>
        <taxon>Fungi</taxon>
        <taxon>Dikarya</taxon>
        <taxon>Ascomycota</taxon>
        <taxon>Pezizomycotina</taxon>
        <taxon>Sordariomycetes</taxon>
        <taxon>Xylariomycetidae</taxon>
        <taxon>Xylariales</taxon>
        <taxon>Xylariaceae</taxon>
        <taxon>Xylaria</taxon>
    </lineage>
</organism>
<sequence length="1147" mass="129705">MSAAQSAEAALIITEAVNRFRNSVSSDDRGQIEGTGVKDVVNALVRIQQDLQERRENRNLRKLYPFVQGLERYSGAIDTLSNGLSPYLPWIWAPIKLMLRITSDYLSAFDKLIEAYSRVAETMPRLKNLGDTFKDNPTLLTKLALYYAEVLEFHRRAYKFVRRKSWKFFFNTTWASFDFRFDSILAGMAKYSEAIDKEAATIDIVEAKQWRARMISQVISEEKDRHNRSRQSVIAWLALDNVLQDDNREKLLRDCLQGSCDWVTKQEKVASWVKVDSTLPVVWLHGKPGAGKSVICASLIDLLEDSGVTTLSYFCRYYQNDALSSILKTLVLKVVESSPDLLTMAYTEFVQKHHEPSIKILRTMLTGSGGKPGLLHGVPTCRIVVDGLDECDAKEQKYIVDDLIRLTSINSKDSNCKMLISSRDVPEISRAIRRKKRDVGVVSLSNEIDPVNDTIRSFAELRLRDLAEEKKSFQIGKDIVEEMVDIIISKAEDGSVIDKCKPLVEELADDNIALIHFTVEEYLRTNGSTQYLDPAAWEETIAFACVSVLKDSLCLLDPELLQIEQLRRILSGSCGLLSYSIDFWLDHVLVSASIRYLSEGSRLAQALGSLHLLHERMCSDLKPKSSSNASLDTTIPVDSRLEALCHLSIYALGRSILRFRAECKEKSANNGQEFEELLLEQDETLFSLLAQRFNDRVKQLLLNPPVSNEISHDQLDRFRDQIGFRHQRDLKAHERTYHEQGSILVPPRVRTTFDIHTLPNEQRAMSYDMSRSGGLSSPDKDIDSASISATQLDVAKYKPLVSFDKVYEARAEWRYRLQSNEFALLRNKNWNPKLDVNLMHTFQHDSVVTCVDVSPDDHFLAISCQETARVFDIRTRGLVNYFNIHDSFPVGDNHIVAIHFICQGNYLAGATDQGFLIVWGLQGSVESVQMYRAYEGRIEALAFSADGYTIATCSNQNPTIKLWHFRNTTTKKLCLDPYLETSSYGTILELTFSPNSIYFACACYYSQSIQVRNTTNGDLLYKWNAHNNTISSIRFSPDSQTLISASLDMTIKIWDVGTGKPSSELLNKELKLHTGYVNCGVMTSDGRWILSGSADQSVGFWDAETGEPHILLEGHHGSVIKLALGHSSHIFVTVGEDTRVRLWSYSG</sequence>
<evidence type="ECO:0000256" key="3">
    <source>
        <dbReference type="PROSITE-ProRule" id="PRU00221"/>
    </source>
</evidence>
<dbReference type="InterPro" id="IPR027417">
    <property type="entry name" value="P-loop_NTPase"/>
</dbReference>
<dbReference type="InterPro" id="IPR019775">
    <property type="entry name" value="WD40_repeat_CS"/>
</dbReference>
<dbReference type="InterPro" id="IPR001680">
    <property type="entry name" value="WD40_rpt"/>
</dbReference>
<dbReference type="SUPFAM" id="SSF52540">
    <property type="entry name" value="P-loop containing nucleoside triphosphate hydrolases"/>
    <property type="match status" value="1"/>
</dbReference>
<feature type="repeat" description="WD" evidence="3">
    <location>
        <begin position="1112"/>
        <end position="1147"/>
    </location>
</feature>
<feature type="domain" description="DUF7708" evidence="4">
    <location>
        <begin position="65"/>
        <end position="202"/>
    </location>
</feature>
<dbReference type="AlphaFoldDB" id="A0A9W8NM40"/>
<gene>
    <name evidence="6" type="ORF">NPX13_g1567</name>
</gene>
<keyword evidence="2" id="KW-0677">Repeat</keyword>
<protein>
    <recommendedName>
        <fullName evidence="8">NACHT domain-containing protein</fullName>
    </recommendedName>
</protein>
<feature type="repeat" description="WD" evidence="3">
    <location>
        <begin position="1023"/>
        <end position="1064"/>
    </location>
</feature>
<dbReference type="InterPro" id="IPR056125">
    <property type="entry name" value="DUF7708"/>
</dbReference>
<dbReference type="SUPFAM" id="SSF50978">
    <property type="entry name" value="WD40 repeat-like"/>
    <property type="match status" value="1"/>
</dbReference>
<evidence type="ECO:0008006" key="8">
    <source>
        <dbReference type="Google" id="ProtNLM"/>
    </source>
</evidence>
<evidence type="ECO:0000259" key="5">
    <source>
        <dbReference type="Pfam" id="PF24883"/>
    </source>
</evidence>
<accession>A0A9W8NM40</accession>
<evidence type="ECO:0000313" key="7">
    <source>
        <dbReference type="Proteomes" id="UP001148614"/>
    </source>
</evidence>
<dbReference type="Pfam" id="PF24809">
    <property type="entry name" value="DUF7708"/>
    <property type="match status" value="1"/>
</dbReference>
<dbReference type="PROSITE" id="PS50082">
    <property type="entry name" value="WD_REPEATS_2"/>
    <property type="match status" value="3"/>
</dbReference>
<dbReference type="CDD" id="cd00200">
    <property type="entry name" value="WD40"/>
    <property type="match status" value="1"/>
</dbReference>
<dbReference type="EMBL" id="JANPWZ010000144">
    <property type="protein sequence ID" value="KAJ3578997.1"/>
    <property type="molecule type" value="Genomic_DNA"/>
</dbReference>
<name>A0A9W8NM40_9PEZI</name>
<dbReference type="Pfam" id="PF00400">
    <property type="entry name" value="WD40"/>
    <property type="match status" value="5"/>
</dbReference>
<dbReference type="InterPro" id="IPR036322">
    <property type="entry name" value="WD40_repeat_dom_sf"/>
</dbReference>